<protein>
    <submittedName>
        <fullName evidence="7">Glycosyl hydrolase</fullName>
    </submittedName>
</protein>
<feature type="active site" description="Nucleophile" evidence="4">
    <location>
        <position position="301"/>
    </location>
</feature>
<evidence type="ECO:0000259" key="5">
    <source>
        <dbReference type="PROSITE" id="PS51764"/>
    </source>
</evidence>
<dbReference type="InterPro" id="IPR037524">
    <property type="entry name" value="PA14/GLEYA"/>
</dbReference>
<feature type="domain" description="GH26" evidence="5">
    <location>
        <begin position="57"/>
        <end position="350"/>
    </location>
</feature>
<dbReference type="OrthoDB" id="9803686at2"/>
<dbReference type="Gene3D" id="3.20.20.80">
    <property type="entry name" value="Glycosidases"/>
    <property type="match status" value="1"/>
</dbReference>
<dbReference type="InterPro" id="IPR017853">
    <property type="entry name" value="GH"/>
</dbReference>
<dbReference type="Pfam" id="PF02156">
    <property type="entry name" value="Glyco_hydro_26"/>
    <property type="match status" value="1"/>
</dbReference>
<dbReference type="EMBL" id="VYKK01000013">
    <property type="protein sequence ID" value="KAA9004669.1"/>
    <property type="molecule type" value="Genomic_DNA"/>
</dbReference>
<accession>A0A5J5G904</accession>
<evidence type="ECO:0000256" key="2">
    <source>
        <dbReference type="ARBA" id="ARBA00022801"/>
    </source>
</evidence>
<dbReference type="PRINTS" id="PR00739">
    <property type="entry name" value="GLHYDRLASE26"/>
</dbReference>
<dbReference type="PROSITE" id="PS51764">
    <property type="entry name" value="GH26"/>
    <property type="match status" value="1"/>
</dbReference>
<keyword evidence="2 4" id="KW-0378">Hydrolase</keyword>
<keyword evidence="8" id="KW-1185">Reference proteome</keyword>
<evidence type="ECO:0000259" key="6">
    <source>
        <dbReference type="PROSITE" id="PS51820"/>
    </source>
</evidence>
<dbReference type="InterPro" id="IPR000805">
    <property type="entry name" value="Glyco_hydro_26"/>
</dbReference>
<feature type="active site" description="Proton donor" evidence="4">
    <location>
        <position position="208"/>
    </location>
</feature>
<dbReference type="PANTHER" id="PTHR40079:SF4">
    <property type="entry name" value="GH26 DOMAIN-CONTAINING PROTEIN-RELATED"/>
    <property type="match status" value="1"/>
</dbReference>
<dbReference type="SUPFAM" id="SSF51445">
    <property type="entry name" value="(Trans)glycosidases"/>
    <property type="match status" value="1"/>
</dbReference>
<dbReference type="Pfam" id="PF07691">
    <property type="entry name" value="PA14"/>
    <property type="match status" value="1"/>
</dbReference>
<dbReference type="SMART" id="SM00758">
    <property type="entry name" value="PA14"/>
    <property type="match status" value="1"/>
</dbReference>
<gene>
    <name evidence="7" type="ORF">F4V43_10115</name>
</gene>
<reference evidence="7 8" key="1">
    <citation type="submission" date="2019-09" db="EMBL/GenBank/DDBJ databases">
        <title>Bacillus ochoae sp. nov., Paenibacillus whitsoniae sp. nov., Paenibacillus spiritus sp. nov. Isolated from the Mars Exploration Rover during spacecraft assembly.</title>
        <authorList>
            <person name="Seuylemezian A."/>
            <person name="Vaishampayan P."/>
        </authorList>
    </citation>
    <scope>NUCLEOTIDE SEQUENCE [LARGE SCALE GENOMIC DNA]</scope>
    <source>
        <strain evidence="7 8">MER_111</strain>
    </source>
</reference>
<evidence type="ECO:0000313" key="7">
    <source>
        <dbReference type="EMBL" id="KAA9004669.1"/>
    </source>
</evidence>
<keyword evidence="3 4" id="KW-0326">Glycosidase</keyword>
<comment type="similarity">
    <text evidence="1 4">Belongs to the glycosyl hydrolase 26 family.</text>
</comment>
<proteinExistence type="inferred from homology"/>
<comment type="caution">
    <text evidence="7">The sequence shown here is derived from an EMBL/GenBank/DDBJ whole genome shotgun (WGS) entry which is preliminary data.</text>
</comment>
<sequence length="509" mass="57057">MHLRGRWDLRTSRKYRLFTALLPAILLLVLLGRNEVTSKSAVPAAPSPSPVNANISPEAKRLYDYLVNLGGKGILSGQHDYLESPDEFNRKLRMYTGESAVIHGYELGAIGNQSTATIRKQRQAVVESAENWYKSGGIVVMTFHQNLPGTSPEWTNVHMTLDPDKFNAYITPGTAEYKNLIAELDDVAGYLEELRDEGVPVLWRPYHEMNGGWFWWGQKEQFSKLWDLMYERFTVTHGLNNLLWVWNPNAPNESSGAYKDYYPGADKVDILAADIYNNDFRQYYYDSLLELAGDKPIAIGENGELPDPGMLAKTQSRWVYMMTWGKMLTENNSSQAIRKFMSNPFTLSREDVKSATELIRNGAPAVAEKGLTAEYFNNATLSGKPVLTRKEQKLEHNWHTGSPAAGVSKDLFSIRWSGTIVSAKGGLYEIKASSDDGSRVKIGGTTVIDAWIKQSSKSRKGTIYLKPGQKYNLTVEYFENRGNASFSLTWKSAGQKESAAPSTISFVPR</sequence>
<organism evidence="7 8">
    <name type="scientific">Paenibacillus spiritus</name>
    <dbReference type="NCBI Taxonomy" id="2496557"/>
    <lineage>
        <taxon>Bacteria</taxon>
        <taxon>Bacillati</taxon>
        <taxon>Bacillota</taxon>
        <taxon>Bacilli</taxon>
        <taxon>Bacillales</taxon>
        <taxon>Paenibacillaceae</taxon>
        <taxon>Paenibacillus</taxon>
    </lineage>
</organism>
<evidence type="ECO:0000256" key="1">
    <source>
        <dbReference type="ARBA" id="ARBA00007754"/>
    </source>
</evidence>
<evidence type="ECO:0000256" key="3">
    <source>
        <dbReference type="ARBA" id="ARBA00023295"/>
    </source>
</evidence>
<dbReference type="PROSITE" id="PS51820">
    <property type="entry name" value="PA14"/>
    <property type="match status" value="1"/>
</dbReference>
<dbReference type="InterPro" id="IPR022790">
    <property type="entry name" value="GH26_dom"/>
</dbReference>
<dbReference type="AlphaFoldDB" id="A0A5J5G904"/>
<dbReference type="Gene3D" id="3.90.182.10">
    <property type="entry name" value="Toxin - Anthrax Protective Antigen,domain 1"/>
    <property type="match status" value="1"/>
</dbReference>
<dbReference type="InterPro" id="IPR011658">
    <property type="entry name" value="PA14_dom"/>
</dbReference>
<dbReference type="GO" id="GO:0016985">
    <property type="term" value="F:mannan endo-1,4-beta-mannosidase activity"/>
    <property type="evidence" value="ECO:0007669"/>
    <property type="project" value="InterPro"/>
</dbReference>
<dbReference type="PANTHER" id="PTHR40079">
    <property type="entry name" value="MANNAN ENDO-1,4-BETA-MANNOSIDASE E-RELATED"/>
    <property type="match status" value="1"/>
</dbReference>
<dbReference type="GO" id="GO:0006080">
    <property type="term" value="P:substituted mannan metabolic process"/>
    <property type="evidence" value="ECO:0007669"/>
    <property type="project" value="InterPro"/>
</dbReference>
<evidence type="ECO:0000313" key="8">
    <source>
        <dbReference type="Proteomes" id="UP000367750"/>
    </source>
</evidence>
<feature type="domain" description="PA14" evidence="6">
    <location>
        <begin position="366"/>
        <end position="504"/>
    </location>
</feature>
<dbReference type="SUPFAM" id="SSF56988">
    <property type="entry name" value="Anthrax protective antigen"/>
    <property type="match status" value="1"/>
</dbReference>
<evidence type="ECO:0000256" key="4">
    <source>
        <dbReference type="PROSITE-ProRule" id="PRU01100"/>
    </source>
</evidence>
<dbReference type="Proteomes" id="UP000367750">
    <property type="component" value="Unassembled WGS sequence"/>
</dbReference>
<name>A0A5J5G904_9BACL</name>